<evidence type="ECO:0000313" key="1">
    <source>
        <dbReference type="EMBL" id="SDH59794.1"/>
    </source>
</evidence>
<keyword evidence="2" id="KW-1185">Reference proteome</keyword>
<proteinExistence type="predicted"/>
<name>A0A1G8DQ42_9PSED</name>
<gene>
    <name evidence="1" type="ORF">SAMN05216605_107112</name>
</gene>
<protein>
    <submittedName>
        <fullName evidence="1">Uncharacterized protein</fullName>
    </submittedName>
</protein>
<accession>A0A1G8DQ42</accession>
<reference evidence="2" key="1">
    <citation type="submission" date="2016-10" db="EMBL/GenBank/DDBJ databases">
        <authorList>
            <person name="Varghese N."/>
            <person name="Submissions S."/>
        </authorList>
    </citation>
    <scope>NUCLEOTIDE SEQUENCE [LARGE SCALE GENOMIC DNA]</scope>
    <source>
        <strain evidence="2">ATCC 700689</strain>
    </source>
</reference>
<sequence>MSWNIREAVFLQALSICGSERAHEEASPSSLLNARPSACLSKLTPTVKCSVLPIIQLTDSEGPLPPG</sequence>
<dbReference type="Proteomes" id="UP000182894">
    <property type="component" value="Unassembled WGS sequence"/>
</dbReference>
<dbReference type="AlphaFoldDB" id="A0A1G8DQ42"/>
<organism evidence="1 2">
    <name type="scientific">Pseudomonas abietaniphila</name>
    <dbReference type="NCBI Taxonomy" id="89065"/>
    <lineage>
        <taxon>Bacteria</taxon>
        <taxon>Pseudomonadati</taxon>
        <taxon>Pseudomonadota</taxon>
        <taxon>Gammaproteobacteria</taxon>
        <taxon>Pseudomonadales</taxon>
        <taxon>Pseudomonadaceae</taxon>
        <taxon>Pseudomonas</taxon>
    </lineage>
</organism>
<dbReference type="EMBL" id="FNCO01000007">
    <property type="protein sequence ID" value="SDH59794.1"/>
    <property type="molecule type" value="Genomic_DNA"/>
</dbReference>
<evidence type="ECO:0000313" key="2">
    <source>
        <dbReference type="Proteomes" id="UP000182894"/>
    </source>
</evidence>